<evidence type="ECO:0000259" key="1">
    <source>
        <dbReference type="Pfam" id="PF12697"/>
    </source>
</evidence>
<dbReference type="Proteomes" id="UP000190675">
    <property type="component" value="Chromosome I"/>
</dbReference>
<dbReference type="RefSeq" id="WP_079566830.1">
    <property type="nucleotide sequence ID" value="NZ_LT670818.1"/>
</dbReference>
<gene>
    <name evidence="2" type="ORF">SAMN05444169_3260</name>
</gene>
<dbReference type="EMBL" id="LT670818">
    <property type="protein sequence ID" value="SHG59962.1"/>
    <property type="molecule type" value="Genomic_DNA"/>
</dbReference>
<reference evidence="2 3" key="1">
    <citation type="submission" date="2016-11" db="EMBL/GenBank/DDBJ databases">
        <authorList>
            <person name="Jaros S."/>
            <person name="Januszkiewicz K."/>
            <person name="Wedrychowicz H."/>
        </authorList>
    </citation>
    <scope>NUCLEOTIDE SEQUENCE [LARGE SCALE GENOMIC DNA]</scope>
    <source>
        <strain evidence="2 3">GAS242</strain>
    </source>
</reference>
<proteinExistence type="predicted"/>
<dbReference type="AlphaFoldDB" id="A0A1M5L4E6"/>
<name>A0A1M5L4E6_9BRAD</name>
<dbReference type="InterPro" id="IPR000073">
    <property type="entry name" value="AB_hydrolase_1"/>
</dbReference>
<dbReference type="PANTHER" id="PTHR37017">
    <property type="entry name" value="AB HYDROLASE-1 DOMAIN-CONTAINING PROTEIN-RELATED"/>
    <property type="match status" value="1"/>
</dbReference>
<feature type="domain" description="AB hydrolase-1" evidence="1">
    <location>
        <begin position="29"/>
        <end position="241"/>
    </location>
</feature>
<evidence type="ECO:0000313" key="2">
    <source>
        <dbReference type="EMBL" id="SHG59962.1"/>
    </source>
</evidence>
<dbReference type="Pfam" id="PF12697">
    <property type="entry name" value="Abhydrolase_6"/>
    <property type="match status" value="1"/>
</dbReference>
<dbReference type="OrthoDB" id="9814966at2"/>
<dbReference type="InterPro" id="IPR029058">
    <property type="entry name" value="AB_hydrolase_fold"/>
</dbReference>
<sequence length="253" mass="26267">MPRTAFDADVKSSTGTTAKAGTRPKQVTVVLVHGAWADASSWSKVIPLLLAKGMTVLAVQSPLTSLGDDVAATKRIIATAKGEVVLAGHSWGGTVITEAGADPKVSALVYISAFGNDAGESGSELIGKYPKPPALSAVQMDGAGFVTSTVEGFIENIAPDLPLEEARTLAVTQGPLAVKTFDESPSVAAWKTKPSWFVVSANDRTISPELEAAVAERMKAKTTVLQSSHMSLLSHPAEVAGVIEEAVNFVEGQ</sequence>
<dbReference type="SUPFAM" id="SSF53474">
    <property type="entry name" value="alpha/beta-Hydrolases"/>
    <property type="match status" value="1"/>
</dbReference>
<dbReference type="PANTHER" id="PTHR37017:SF11">
    <property type="entry name" value="ESTERASE_LIPASE_THIOESTERASE DOMAIN-CONTAINING PROTEIN"/>
    <property type="match status" value="1"/>
</dbReference>
<dbReference type="Gene3D" id="3.40.50.1820">
    <property type="entry name" value="alpha/beta hydrolase"/>
    <property type="match status" value="1"/>
</dbReference>
<organism evidence="2 3">
    <name type="scientific">Bradyrhizobium erythrophlei</name>
    <dbReference type="NCBI Taxonomy" id="1437360"/>
    <lineage>
        <taxon>Bacteria</taxon>
        <taxon>Pseudomonadati</taxon>
        <taxon>Pseudomonadota</taxon>
        <taxon>Alphaproteobacteria</taxon>
        <taxon>Hyphomicrobiales</taxon>
        <taxon>Nitrobacteraceae</taxon>
        <taxon>Bradyrhizobium</taxon>
    </lineage>
</organism>
<accession>A0A1M5L4E6</accession>
<protein>
    <submittedName>
        <fullName evidence="2">Pimeloyl-ACP methyl ester carboxylesterase</fullName>
    </submittedName>
</protein>
<evidence type="ECO:0000313" key="3">
    <source>
        <dbReference type="Proteomes" id="UP000190675"/>
    </source>
</evidence>
<dbReference type="InterPro" id="IPR052897">
    <property type="entry name" value="Sec-Metab_Biosynth_Hydrolase"/>
</dbReference>